<dbReference type="UniPathway" id="UPA00078"/>
<dbReference type="NCBIfam" id="TIGR00858">
    <property type="entry name" value="bioF"/>
    <property type="match status" value="1"/>
</dbReference>
<sequence length="396" mass="42760">MQHRHPTNASASLEKFILPLLAEHQRAGLMRVRPVFETPQGVTVRMDGRDYLSFCSNDYLGLANDSRVIEALRRGAHEYGVGSGAASVVAGHYRSHHALEEELADFTGRERALLFSTGYMANLGIVSALLGRNDEVFEDRLNHASLLDAAISSRARLVRYAHADSMALRTALANGGKGRKLILTDGVFSMDGDLAPLPDLAAAGEEHDAWLVVDDAHGFGVLGANGRGSLEHFGLGVGEIPILMGTLGKALGTFGAFVAGNHAVVEYLMQKARSFIYTTASPPALAEATRASLKIAREEGWRREHLVDLVTRFRAGANSLGLSLWKSESPIQPVMIGDTHRATAISAALRERGLFVQAIRPPTVPKNTARLRITFSALHETAQVDRLLDALADVFG</sequence>
<dbReference type="InterPro" id="IPR015424">
    <property type="entry name" value="PyrdxlP-dep_Trfase"/>
</dbReference>
<comment type="cofactor">
    <cofactor evidence="1 9 10">
        <name>pyridoxal 5'-phosphate</name>
        <dbReference type="ChEBI" id="CHEBI:597326"/>
    </cofactor>
</comment>
<dbReference type="InterPro" id="IPR022834">
    <property type="entry name" value="AONS_Proteobacteria"/>
</dbReference>
<organism evidence="12">
    <name type="scientific">Candidatus Kentrum sp. TUN</name>
    <dbReference type="NCBI Taxonomy" id="2126343"/>
    <lineage>
        <taxon>Bacteria</taxon>
        <taxon>Pseudomonadati</taxon>
        <taxon>Pseudomonadota</taxon>
        <taxon>Gammaproteobacteria</taxon>
        <taxon>Candidatus Kentrum</taxon>
    </lineage>
</organism>
<feature type="binding site" evidence="9">
    <location>
        <position position="143"/>
    </location>
    <ligand>
        <name>substrate</name>
    </ligand>
</feature>
<comment type="pathway">
    <text evidence="2 9">Cofactor biosynthesis; biotin biosynthesis.</text>
</comment>
<evidence type="ECO:0000256" key="3">
    <source>
        <dbReference type="ARBA" id="ARBA00010008"/>
    </source>
</evidence>
<keyword evidence="7 9" id="KW-0663">Pyridoxal phosphate</keyword>
<feature type="binding site" evidence="9">
    <location>
        <position position="246"/>
    </location>
    <ligand>
        <name>pyridoxal 5'-phosphate</name>
        <dbReference type="ChEBI" id="CHEBI:597326"/>
    </ligand>
</feature>
<dbReference type="InterPro" id="IPR004839">
    <property type="entry name" value="Aminotransferase_I/II_large"/>
</dbReference>
<feature type="binding site" evidence="9">
    <location>
        <begin position="118"/>
        <end position="119"/>
    </location>
    <ligand>
        <name>pyridoxal 5'-phosphate</name>
        <dbReference type="ChEBI" id="CHEBI:597326"/>
    </ligand>
</feature>
<evidence type="ECO:0000256" key="8">
    <source>
        <dbReference type="ARBA" id="ARBA00047715"/>
    </source>
</evidence>
<evidence type="ECO:0000259" key="11">
    <source>
        <dbReference type="Pfam" id="PF00155"/>
    </source>
</evidence>
<name>A0A450ZVZ4_9GAMM</name>
<evidence type="ECO:0000313" key="12">
    <source>
        <dbReference type="EMBL" id="VFK57951.1"/>
    </source>
</evidence>
<evidence type="ECO:0000256" key="10">
    <source>
        <dbReference type="PIRSR" id="PIRSR604723-51"/>
    </source>
</evidence>
<proteinExistence type="inferred from homology"/>
<comment type="subunit">
    <text evidence="4 9">Homodimer.</text>
</comment>
<dbReference type="InterPro" id="IPR015421">
    <property type="entry name" value="PyrdxlP-dep_Trfase_major"/>
</dbReference>
<dbReference type="SUPFAM" id="SSF53383">
    <property type="entry name" value="PLP-dependent transferases"/>
    <property type="match status" value="1"/>
</dbReference>
<gene>
    <name evidence="9" type="primary">bioF</name>
    <name evidence="12" type="ORF">BECKTUN1418D_GA0071000_107211</name>
</gene>
<dbReference type="GO" id="GO:0009102">
    <property type="term" value="P:biotin biosynthetic process"/>
    <property type="evidence" value="ECO:0007669"/>
    <property type="project" value="UniProtKB-UniRule"/>
</dbReference>
<feature type="binding site" evidence="9">
    <location>
        <position position="217"/>
    </location>
    <ligand>
        <name>pyridoxal 5'-phosphate</name>
        <dbReference type="ChEBI" id="CHEBI:597326"/>
    </ligand>
</feature>
<dbReference type="InterPro" id="IPR050087">
    <property type="entry name" value="AON_synthase_class-II"/>
</dbReference>
<evidence type="ECO:0000256" key="1">
    <source>
        <dbReference type="ARBA" id="ARBA00001933"/>
    </source>
</evidence>
<accession>A0A450ZVZ4</accession>
<comment type="similarity">
    <text evidence="3 9">Belongs to the class-II pyridoxal-phosphate-dependent aminotransferase family. BioF subfamily.</text>
</comment>
<evidence type="ECO:0000256" key="4">
    <source>
        <dbReference type="ARBA" id="ARBA00011738"/>
    </source>
</evidence>
<dbReference type="HAMAP" id="MF_01693">
    <property type="entry name" value="BioF_aminotrans_2"/>
    <property type="match status" value="1"/>
</dbReference>
<feature type="modified residue" description="N6-(pyridoxal phosphate)lysine" evidence="9 10">
    <location>
        <position position="249"/>
    </location>
</feature>
<dbReference type="PANTHER" id="PTHR13693">
    <property type="entry name" value="CLASS II AMINOTRANSFERASE/8-AMINO-7-OXONONANOATE SYNTHASE"/>
    <property type="match status" value="1"/>
</dbReference>
<feature type="domain" description="Aminotransferase class I/classII large" evidence="11">
    <location>
        <begin position="50"/>
        <end position="391"/>
    </location>
</feature>
<dbReference type="Pfam" id="PF00155">
    <property type="entry name" value="Aminotran_1_2"/>
    <property type="match status" value="1"/>
</dbReference>
<comment type="function">
    <text evidence="9">Catalyzes the decarboxylative condensation of pimeloyl-[acyl-carrier protein] and L-alanine to produce 8-amino-7-oxononanoate (AON), [acyl-carrier protein], and carbon dioxide.</text>
</comment>
<dbReference type="InterPro" id="IPR004723">
    <property type="entry name" value="AONS_Archaea/Proteobacteria"/>
</dbReference>
<keyword evidence="5 9" id="KW-0808">Transferase</keyword>
<dbReference type="CDD" id="cd06454">
    <property type="entry name" value="KBL_like"/>
    <property type="match status" value="1"/>
</dbReference>
<reference evidence="12" key="1">
    <citation type="submission" date="2019-02" db="EMBL/GenBank/DDBJ databases">
        <authorList>
            <person name="Gruber-Vodicka R. H."/>
            <person name="Seah K. B. B."/>
        </authorList>
    </citation>
    <scope>NUCLEOTIDE SEQUENCE</scope>
    <source>
        <strain evidence="12">BECK_BY1</strain>
    </source>
</reference>
<feature type="binding site" evidence="9">
    <location>
        <position position="189"/>
    </location>
    <ligand>
        <name>pyridoxal 5'-phosphate</name>
        <dbReference type="ChEBI" id="CHEBI:597326"/>
    </ligand>
</feature>
<feature type="binding site" evidence="9">
    <location>
        <position position="363"/>
    </location>
    <ligand>
        <name>substrate</name>
    </ligand>
</feature>
<evidence type="ECO:0000256" key="6">
    <source>
        <dbReference type="ARBA" id="ARBA00022756"/>
    </source>
</evidence>
<dbReference type="GO" id="GO:0030170">
    <property type="term" value="F:pyridoxal phosphate binding"/>
    <property type="evidence" value="ECO:0007669"/>
    <property type="project" value="UniProtKB-UniRule"/>
</dbReference>
<keyword evidence="12" id="KW-0012">Acyltransferase</keyword>
<dbReference type="GO" id="GO:0008710">
    <property type="term" value="F:8-amino-7-oxononanoate synthase activity"/>
    <property type="evidence" value="ECO:0007669"/>
    <property type="project" value="UniProtKB-UniRule"/>
</dbReference>
<keyword evidence="6 9" id="KW-0093">Biotin biosynthesis</keyword>
<dbReference type="PROSITE" id="PS00599">
    <property type="entry name" value="AA_TRANSFER_CLASS_2"/>
    <property type="match status" value="1"/>
</dbReference>
<evidence type="ECO:0000256" key="9">
    <source>
        <dbReference type="HAMAP-Rule" id="MF_01693"/>
    </source>
</evidence>
<dbReference type="Gene3D" id="3.90.1150.10">
    <property type="entry name" value="Aspartate Aminotransferase, domain 1"/>
    <property type="match status" value="1"/>
</dbReference>
<dbReference type="InterPro" id="IPR015422">
    <property type="entry name" value="PyrdxlP-dep_Trfase_small"/>
</dbReference>
<dbReference type="EMBL" id="CAADFX010000072">
    <property type="protein sequence ID" value="VFK57951.1"/>
    <property type="molecule type" value="Genomic_DNA"/>
</dbReference>
<feature type="binding site" evidence="9">
    <location>
        <position position="31"/>
    </location>
    <ligand>
        <name>substrate</name>
    </ligand>
</feature>
<evidence type="ECO:0000256" key="2">
    <source>
        <dbReference type="ARBA" id="ARBA00004746"/>
    </source>
</evidence>
<protein>
    <recommendedName>
        <fullName evidence="9">8-amino-7-oxononanoate synthase</fullName>
        <shortName evidence="9">AONS</shortName>
        <ecNumber evidence="9">2.3.1.47</ecNumber>
    </recommendedName>
    <alternativeName>
        <fullName evidence="9">7-keto-8-amino-pelargonic acid synthase</fullName>
        <shortName evidence="9">7-KAP synthase</shortName>
        <shortName evidence="9">KAPA synthase</shortName>
    </alternativeName>
    <alternativeName>
        <fullName evidence="9">8-amino-7-ketopelargonate synthase</fullName>
    </alternativeName>
</protein>
<evidence type="ECO:0000256" key="5">
    <source>
        <dbReference type="ARBA" id="ARBA00022679"/>
    </source>
</evidence>
<comment type="catalytic activity">
    <reaction evidence="8 9">
        <text>6-carboxyhexanoyl-[ACP] + L-alanine + H(+) = (8S)-8-amino-7-oxononanoate + holo-[ACP] + CO2</text>
        <dbReference type="Rhea" id="RHEA:42288"/>
        <dbReference type="Rhea" id="RHEA-COMP:9685"/>
        <dbReference type="Rhea" id="RHEA-COMP:9955"/>
        <dbReference type="ChEBI" id="CHEBI:15378"/>
        <dbReference type="ChEBI" id="CHEBI:16526"/>
        <dbReference type="ChEBI" id="CHEBI:57972"/>
        <dbReference type="ChEBI" id="CHEBI:64479"/>
        <dbReference type="ChEBI" id="CHEBI:78846"/>
        <dbReference type="ChEBI" id="CHEBI:149468"/>
        <dbReference type="EC" id="2.3.1.47"/>
    </reaction>
</comment>
<dbReference type="InterPro" id="IPR001917">
    <property type="entry name" value="Aminotrans_II_pyridoxalP_BS"/>
</dbReference>
<dbReference type="PANTHER" id="PTHR13693:SF100">
    <property type="entry name" value="8-AMINO-7-OXONONANOATE SYNTHASE"/>
    <property type="match status" value="1"/>
</dbReference>
<dbReference type="AlphaFoldDB" id="A0A450ZVZ4"/>
<dbReference type="EC" id="2.3.1.47" evidence="9"/>
<dbReference type="Gene3D" id="3.40.640.10">
    <property type="entry name" value="Type I PLP-dependent aspartate aminotransferase-like (Major domain)"/>
    <property type="match status" value="1"/>
</dbReference>
<evidence type="ECO:0000256" key="7">
    <source>
        <dbReference type="ARBA" id="ARBA00022898"/>
    </source>
</evidence>